<dbReference type="SUPFAM" id="SSF53448">
    <property type="entry name" value="Nucleotide-diphospho-sugar transferases"/>
    <property type="match status" value="1"/>
</dbReference>
<keyword evidence="14" id="KW-0961">Cell wall biogenesis/degradation</keyword>
<evidence type="ECO:0000256" key="12">
    <source>
        <dbReference type="ARBA" id="ARBA00023136"/>
    </source>
</evidence>
<dbReference type="InterPro" id="IPR045699">
    <property type="entry name" value="GlfT2_C"/>
</dbReference>
<sequence>MTAESLLSRIILPRPGEPLDVRKLYLEESTTNARRAHATSRTSLQIGAESEVSFATYFNAFPASYWRRWSICTSVVLRVELTGAGRLDVYRTKATGARIFVEGRAFAGASDCPPGQPQVVEVEVGLQPFEDGGWIWFDITTDTAVTLLNGGWYAPTPAPGTANIAVGIPTFNRPADCVNALAELTADPLVDQVIGAVIVPDQGTRKVRDHPDFPAAAARLGNRLSIHDQPNLGGSGGYSRVMYEALKNTDCQQILFMDDDIRIEPDSILRVLAMHRFAKGPMLVGGQMLNLQEPSHLHIMGEVVNRSNFMWTAAPHAEYDHDFAECPLGDKEDKSKLLHRRIDVDYNGWWTCMIPRQVAEELGQPLPLFIKWDDADYGLRAAEHGYPTVTLPGAAIWHMAWSDKDDAIDWQAYFHLRNRLVVAAMHWDGDITGLVRSHLKATLKHLACLEYSTVAIQNKAIDDFLAGPEHIFSILESALPQVHRIRKEYPDAVVLPAASELPPPLHKNKVNKPPVNPVTIGYRLGRGIVHNLKAADPAHHARPEFNVPTQDARWFRLCTVDGVTVTTADGCGVVFRQRDRAKMFALLWQSLRRQRQLTRRFDEMRRIYRAALPVLSSKQKWETVLFTVENQERRHA</sequence>
<evidence type="ECO:0000256" key="18">
    <source>
        <dbReference type="ARBA" id="ARBA00069247"/>
    </source>
</evidence>
<dbReference type="EMBL" id="UPHP01000145">
    <property type="protein sequence ID" value="VBA44132.1"/>
    <property type="molecule type" value="Genomic_DNA"/>
</dbReference>
<evidence type="ECO:0000256" key="8">
    <source>
        <dbReference type="ARBA" id="ARBA00022676"/>
    </source>
</evidence>
<comment type="similarity">
    <text evidence="5">Belongs to the glycosyltransferase 2 family.</text>
</comment>
<evidence type="ECO:0000256" key="20">
    <source>
        <dbReference type="ARBA" id="ARBA00080125"/>
    </source>
</evidence>
<evidence type="ECO:0000256" key="4">
    <source>
        <dbReference type="ARBA" id="ARBA00004776"/>
    </source>
</evidence>
<keyword evidence="8 24" id="KW-0328">Glycosyltransferase</keyword>
<evidence type="ECO:0000256" key="10">
    <source>
        <dbReference type="ARBA" id="ARBA00022723"/>
    </source>
</evidence>
<feature type="domain" description="Galactofuranosyltransferase GlfT2 N-terminal" evidence="22">
    <location>
        <begin position="7"/>
        <end position="155"/>
    </location>
</feature>
<comment type="subunit">
    <text evidence="6">Homotetramer.</text>
</comment>
<keyword evidence="10" id="KW-0479">Metal-binding</keyword>
<comment type="pathway">
    <text evidence="4">Cell wall biogenesis; cell wall polysaccharide biosynthesis.</text>
</comment>
<evidence type="ECO:0000313" key="25">
    <source>
        <dbReference type="Proteomes" id="UP000273307"/>
    </source>
</evidence>
<protein>
    <recommendedName>
        <fullName evidence="18">Galactofuranosyltransferase GlfT2</fullName>
        <ecNumber evidence="17">2.4.1.288</ecNumber>
    </recommendedName>
    <alternativeName>
        <fullName evidence="20">Arabinogalactan galactosyltransferase 2</fullName>
    </alternativeName>
    <alternativeName>
        <fullName evidence="21">Galactofuranosylgalactofuranosylrhamnosyl-N-acetylglucosaminyl-diphospho-decaprenol beta-1,5/1,6-galactofuranosyltransferase</fullName>
    </alternativeName>
    <alternativeName>
        <fullName evidence="19">Polymerizing galactofuranosyltransferase GlfT2</fullName>
    </alternativeName>
</protein>
<dbReference type="GO" id="GO:0046872">
    <property type="term" value="F:metal ion binding"/>
    <property type="evidence" value="ECO:0007669"/>
    <property type="project" value="UniProtKB-KW"/>
</dbReference>
<dbReference type="Gene3D" id="3.90.550.60">
    <property type="match status" value="1"/>
</dbReference>
<evidence type="ECO:0000256" key="1">
    <source>
        <dbReference type="ARBA" id="ARBA00001936"/>
    </source>
</evidence>
<dbReference type="Pfam" id="PF13641">
    <property type="entry name" value="Glyco_tranf_2_3"/>
    <property type="match status" value="1"/>
</dbReference>
<evidence type="ECO:0000259" key="22">
    <source>
        <dbReference type="Pfam" id="PF17994"/>
    </source>
</evidence>
<dbReference type="GO" id="GO:0016757">
    <property type="term" value="F:glycosyltransferase activity"/>
    <property type="evidence" value="ECO:0007669"/>
    <property type="project" value="UniProtKB-KW"/>
</dbReference>
<dbReference type="Pfam" id="PF19320">
    <property type="entry name" value="GlfT2_domain3"/>
    <property type="match status" value="1"/>
</dbReference>
<comment type="cofactor">
    <cofactor evidence="1">
        <name>Mn(2+)</name>
        <dbReference type="ChEBI" id="CHEBI:29035"/>
    </cofactor>
</comment>
<evidence type="ECO:0000256" key="6">
    <source>
        <dbReference type="ARBA" id="ARBA00011881"/>
    </source>
</evidence>
<dbReference type="PANTHER" id="PTHR43179:SF12">
    <property type="entry name" value="GALACTOFURANOSYLTRANSFERASE GLFT2"/>
    <property type="match status" value="1"/>
</dbReference>
<evidence type="ECO:0000256" key="21">
    <source>
        <dbReference type="ARBA" id="ARBA00081039"/>
    </source>
</evidence>
<keyword evidence="11" id="KW-0460">Magnesium</keyword>
<evidence type="ECO:0000256" key="11">
    <source>
        <dbReference type="ARBA" id="ARBA00022842"/>
    </source>
</evidence>
<dbReference type="PANTHER" id="PTHR43179">
    <property type="entry name" value="RHAMNOSYLTRANSFERASE WBBL"/>
    <property type="match status" value="1"/>
</dbReference>
<dbReference type="FunFam" id="3.90.550.60:FF:000001">
    <property type="entry name" value="UDP-galactofuranosyl transferase GlfT2"/>
    <property type="match status" value="1"/>
</dbReference>
<dbReference type="OrthoDB" id="3225550at2"/>
<reference evidence="24 25" key="1">
    <citation type="submission" date="2018-09" db="EMBL/GenBank/DDBJ databases">
        <authorList>
            <person name="Tagini F."/>
        </authorList>
    </citation>
    <scope>NUCLEOTIDE SEQUENCE [LARGE SCALE GENOMIC DNA]</scope>
    <source>
        <strain evidence="24 25">MK136</strain>
    </source>
</reference>
<proteinExistence type="inferred from homology"/>
<evidence type="ECO:0000256" key="7">
    <source>
        <dbReference type="ARBA" id="ARBA00022475"/>
    </source>
</evidence>
<evidence type="ECO:0000256" key="9">
    <source>
        <dbReference type="ARBA" id="ARBA00022679"/>
    </source>
</evidence>
<accession>A0A498QHZ6</accession>
<evidence type="ECO:0000256" key="19">
    <source>
        <dbReference type="ARBA" id="ARBA00077030"/>
    </source>
</evidence>
<evidence type="ECO:0000256" key="14">
    <source>
        <dbReference type="ARBA" id="ARBA00023316"/>
    </source>
</evidence>
<dbReference type="GO" id="GO:0071555">
    <property type="term" value="P:cell wall organization"/>
    <property type="evidence" value="ECO:0007669"/>
    <property type="project" value="UniProtKB-KW"/>
</dbReference>
<evidence type="ECO:0000256" key="15">
    <source>
        <dbReference type="ARBA" id="ARBA00050451"/>
    </source>
</evidence>
<keyword evidence="7" id="KW-1003">Cell membrane</keyword>
<keyword evidence="25" id="KW-1185">Reference proteome</keyword>
<keyword evidence="9 24" id="KW-0808">Transferase</keyword>
<name>A0A498QHZ6_9MYCO</name>
<dbReference type="GO" id="GO:0005886">
    <property type="term" value="C:plasma membrane"/>
    <property type="evidence" value="ECO:0007669"/>
    <property type="project" value="UniProtKB-SubCell"/>
</dbReference>
<dbReference type="InterPro" id="IPR029044">
    <property type="entry name" value="Nucleotide-diphossugar_trans"/>
</dbReference>
<evidence type="ECO:0000256" key="17">
    <source>
        <dbReference type="ARBA" id="ARBA00066764"/>
    </source>
</evidence>
<dbReference type="EC" id="2.4.1.288" evidence="17"/>
<evidence type="ECO:0000256" key="13">
    <source>
        <dbReference type="ARBA" id="ARBA00023211"/>
    </source>
</evidence>
<keyword evidence="12" id="KW-0472">Membrane</keyword>
<evidence type="ECO:0000259" key="23">
    <source>
        <dbReference type="Pfam" id="PF19320"/>
    </source>
</evidence>
<evidence type="ECO:0000256" key="5">
    <source>
        <dbReference type="ARBA" id="ARBA00006739"/>
    </source>
</evidence>
<comment type="subcellular location">
    <subcellularLocation>
        <location evidence="3">Cell membrane</location>
    </subcellularLocation>
</comment>
<comment type="catalytic activity">
    <reaction evidence="15">
        <text>beta-D-galactofuranosyl-(1-&gt;5)-beta-D-galactofuranosyl-(1-&gt;4)-alpha-L-rhamnosyl-(1-&gt;3)-N-acetyl-alpha-D-glucosaminyl-diphospho-trans,octa-cis-decaprenol + 28 UDP-alpha-D-galactofuranose = [beta-D-galactofuranosyl-(1-&gt;5)-beta-D-galactofuranosyl-(1-&gt;6)]14-beta-D-galactofuranosyl-(1-&gt;5)-beta-D-galactofuranosyl-(1-&gt;4)-alpha-L-rhamnopyranosyl-(1-&gt;3)-N-acetyl-alpha-D-glucosaminyl-diphospho-trans,octa-cis-decaprenol + 28 UDP + 28 H(+)</text>
        <dbReference type="Rhea" id="RHEA:34391"/>
        <dbReference type="ChEBI" id="CHEBI:15378"/>
        <dbReference type="ChEBI" id="CHEBI:58223"/>
        <dbReference type="ChEBI" id="CHEBI:66915"/>
        <dbReference type="ChEBI" id="CHEBI:67210"/>
        <dbReference type="ChEBI" id="CHEBI:67212"/>
        <dbReference type="EC" id="2.4.1.288"/>
    </reaction>
</comment>
<dbReference type="RefSeq" id="WP_122445326.1">
    <property type="nucleotide sequence ID" value="NZ_UPHP01000145.1"/>
</dbReference>
<comment type="cofactor">
    <cofactor evidence="2">
        <name>Mg(2+)</name>
        <dbReference type="ChEBI" id="CHEBI:18420"/>
    </cofactor>
</comment>
<dbReference type="Proteomes" id="UP000273307">
    <property type="component" value="Unassembled WGS sequence"/>
</dbReference>
<evidence type="ECO:0000256" key="16">
    <source>
        <dbReference type="ARBA" id="ARBA00053714"/>
    </source>
</evidence>
<comment type="function">
    <text evidence="16">Involved in the galactan polymerization of the arabinogalactan (AG) region of the mycolylarabinogalactan-peptidoglycan (mAGP) complex, an essential component of the mycobacteria cell wall. Thus, successively transfers approximately 28 galactofuranosyl (Galf) residues from UDP-galactofuranose (UDP-Galf) onto the galactofuranosyl-galactofuranosyl-rhamnosyl-GlcNAc-diphospho-decaprenol (Galf-Galf-Rha-GlcNAc-PP-C50) acceptor produced by GlfT1, with alternating 1-&gt;5 and 1-&gt;6 links, forming a galactan domain with approximately 30 galactofuranosyl residues.</text>
</comment>
<evidence type="ECO:0000313" key="24">
    <source>
        <dbReference type="EMBL" id="VBA44132.1"/>
    </source>
</evidence>
<dbReference type="Pfam" id="PF17994">
    <property type="entry name" value="Glft2_N"/>
    <property type="match status" value="1"/>
</dbReference>
<keyword evidence="13" id="KW-0464">Manganese</keyword>
<dbReference type="AlphaFoldDB" id="A0A498QHZ6"/>
<dbReference type="InterPro" id="IPR040492">
    <property type="entry name" value="GlfT2_N"/>
</dbReference>
<gene>
    <name evidence="24" type="primary">glfT2</name>
    <name evidence="24" type="ORF">LAUMK136_05453</name>
</gene>
<evidence type="ECO:0000256" key="3">
    <source>
        <dbReference type="ARBA" id="ARBA00004236"/>
    </source>
</evidence>
<evidence type="ECO:0000256" key="2">
    <source>
        <dbReference type="ARBA" id="ARBA00001946"/>
    </source>
</evidence>
<feature type="domain" description="Galactofuranosyltransferase-2 C-terminal" evidence="23">
    <location>
        <begin position="434"/>
        <end position="625"/>
    </location>
</feature>
<organism evidence="24 25">
    <name type="scientific">Mycobacterium attenuatum</name>
    <dbReference type="NCBI Taxonomy" id="2341086"/>
    <lineage>
        <taxon>Bacteria</taxon>
        <taxon>Bacillati</taxon>
        <taxon>Actinomycetota</taxon>
        <taxon>Actinomycetes</taxon>
        <taxon>Mycobacteriales</taxon>
        <taxon>Mycobacteriaceae</taxon>
        <taxon>Mycobacterium</taxon>
    </lineage>
</organism>